<dbReference type="InParanoid" id="A0A251VQL8"/>
<gene>
    <name evidence="3" type="ORF">HannXRQ_Chr01g0022171</name>
    <name evidence="2" type="ORF">HanXRQr2_Chr01g0033631</name>
</gene>
<dbReference type="Proteomes" id="UP000215914">
    <property type="component" value="Chromosome 1"/>
</dbReference>
<reference evidence="2" key="3">
    <citation type="submission" date="2020-06" db="EMBL/GenBank/DDBJ databases">
        <title>Helianthus annuus Genome sequencing and assembly Release 2.</title>
        <authorList>
            <person name="Gouzy J."/>
            <person name="Langlade N."/>
            <person name="Munos S."/>
        </authorList>
    </citation>
    <scope>NUCLEOTIDE SEQUENCE</scope>
    <source>
        <tissue evidence="2">Leaves</tissue>
    </source>
</reference>
<dbReference type="OMA" id="HVDTSNF"/>
<feature type="compositionally biased region" description="Basic and acidic residues" evidence="1">
    <location>
        <begin position="12"/>
        <end position="25"/>
    </location>
</feature>
<feature type="compositionally biased region" description="Basic and acidic residues" evidence="1">
    <location>
        <begin position="103"/>
        <end position="117"/>
    </location>
</feature>
<feature type="region of interest" description="Disordered" evidence="1">
    <location>
        <begin position="1"/>
        <end position="141"/>
    </location>
</feature>
<dbReference type="STRING" id="4232.A0A251VQL8"/>
<feature type="compositionally biased region" description="Basic and acidic residues" evidence="1">
    <location>
        <begin position="71"/>
        <end position="86"/>
    </location>
</feature>
<protein>
    <submittedName>
        <fullName evidence="3">Uncharacterized protein</fullName>
    </submittedName>
</protein>
<dbReference type="PANTHER" id="PTHR34660">
    <property type="entry name" value="MYB-LIKE PROTEIN X"/>
    <property type="match status" value="1"/>
</dbReference>
<dbReference type="EMBL" id="CM007890">
    <property type="protein sequence ID" value="OTG37744.1"/>
    <property type="molecule type" value="Genomic_DNA"/>
</dbReference>
<sequence>MSRCFPFPPPGYEKKPLVDDPDLLKKEKRKEKKHKKDKDKKDSKEKREKDRSEGKHKEKKDKKDKHRDKKKDKEKSKTSTPDEKNIHGQFEGYNGETLYHQNEQTKEKIGSIDDKKPSIQYPHQNGVLFRNRTEQNRTKVGDTENLKFVQELDRRIRDEEKGIGSQQFVVDGRKNSGNKVETQKADVRQAVMDAAGFGGNVAVSRINGATLPLDNRRIEKTKERGVDGRQSVMDVAGYGGNVAVPNRVNGATPPPPPLGDRRVEKMREIGSDDKRKNKDRDKQKMEKEKKPEKLREKSEQKKVKREKNNDTMKSDTVDGANSLSAYTLENSFQGVGNDGNLKKRKAMETNGVLHENEPRPNKMARPINNISPENGRKLDFLQKPGTSLLDKQGASHGASFNNSNVGSKGGPGGQRVNGMMTSQPVSSIPAKKPPAPAFTHVPSKPSPIKSPPVITNHVASQSPPTKPLPNHIAAQSPARKPPPSIPNPIAAHQLPPLSSPPPPPPPQLPTAAGKQQPKPPPAVVNKAAPVPVPKKKPPHPDTKYLTQILSVPKLDPWCGLDDQEWLFSSKAGPRSKKAPMNEPEIQVWSEAKHIESVDVCALPYVIPY</sequence>
<feature type="compositionally biased region" description="Basic and acidic residues" evidence="1">
    <location>
        <begin position="131"/>
        <end position="141"/>
    </location>
</feature>
<evidence type="ECO:0000313" key="4">
    <source>
        <dbReference type="Proteomes" id="UP000215914"/>
    </source>
</evidence>
<evidence type="ECO:0000256" key="1">
    <source>
        <dbReference type="SAM" id="MobiDB-lite"/>
    </source>
</evidence>
<feature type="compositionally biased region" description="Basic and acidic residues" evidence="1">
    <location>
        <begin position="39"/>
        <end position="56"/>
    </location>
</feature>
<feature type="compositionally biased region" description="Basic residues" evidence="1">
    <location>
        <begin position="57"/>
        <end position="70"/>
    </location>
</feature>
<feature type="compositionally biased region" description="Basic and acidic residues" evidence="1">
    <location>
        <begin position="217"/>
        <end position="227"/>
    </location>
</feature>
<evidence type="ECO:0000313" key="2">
    <source>
        <dbReference type="EMBL" id="KAF5823014.1"/>
    </source>
</evidence>
<dbReference type="Gramene" id="mRNA:HanXRQr2_Chr01g0033631">
    <property type="protein sequence ID" value="mRNA:HanXRQr2_Chr01g0033631"/>
    <property type="gene ID" value="HanXRQr2_Chr01g0033631"/>
</dbReference>
<evidence type="ECO:0000313" key="3">
    <source>
        <dbReference type="EMBL" id="OTG37744.1"/>
    </source>
</evidence>
<feature type="compositionally biased region" description="Basic residues" evidence="1">
    <location>
        <begin position="26"/>
        <end position="38"/>
    </location>
</feature>
<feature type="compositionally biased region" description="Pro residues" evidence="1">
    <location>
        <begin position="497"/>
        <end position="508"/>
    </location>
</feature>
<feature type="region of interest" description="Disordered" evidence="1">
    <location>
        <begin position="217"/>
        <end position="318"/>
    </location>
</feature>
<dbReference type="OrthoDB" id="1913135at2759"/>
<name>A0A251VQL8_HELAN</name>
<feature type="compositionally biased region" description="Pro residues" evidence="1">
    <location>
        <begin position="1"/>
        <end position="11"/>
    </location>
</feature>
<keyword evidence="4" id="KW-1185">Reference proteome</keyword>
<organism evidence="3 4">
    <name type="scientific">Helianthus annuus</name>
    <name type="common">Common sunflower</name>
    <dbReference type="NCBI Taxonomy" id="4232"/>
    <lineage>
        <taxon>Eukaryota</taxon>
        <taxon>Viridiplantae</taxon>
        <taxon>Streptophyta</taxon>
        <taxon>Embryophyta</taxon>
        <taxon>Tracheophyta</taxon>
        <taxon>Spermatophyta</taxon>
        <taxon>Magnoliopsida</taxon>
        <taxon>eudicotyledons</taxon>
        <taxon>Gunneridae</taxon>
        <taxon>Pentapetalae</taxon>
        <taxon>asterids</taxon>
        <taxon>campanulids</taxon>
        <taxon>Asterales</taxon>
        <taxon>Asteraceae</taxon>
        <taxon>Asteroideae</taxon>
        <taxon>Heliantheae alliance</taxon>
        <taxon>Heliantheae</taxon>
        <taxon>Helianthus</taxon>
    </lineage>
</organism>
<dbReference type="EMBL" id="MNCJ02000316">
    <property type="protein sequence ID" value="KAF5823014.1"/>
    <property type="molecule type" value="Genomic_DNA"/>
</dbReference>
<dbReference type="FunCoup" id="A0A251VQL8">
    <property type="interactions" value="1048"/>
</dbReference>
<reference evidence="3" key="2">
    <citation type="submission" date="2017-02" db="EMBL/GenBank/DDBJ databases">
        <title>Sunflower complete genome.</title>
        <authorList>
            <person name="Langlade N."/>
            <person name="Munos S."/>
        </authorList>
    </citation>
    <scope>NUCLEOTIDE SEQUENCE [LARGE SCALE GENOMIC DNA]</scope>
    <source>
        <tissue evidence="3">Leaves</tissue>
    </source>
</reference>
<reference evidence="2 4" key="1">
    <citation type="journal article" date="2017" name="Nature">
        <title>The sunflower genome provides insights into oil metabolism, flowering and Asterid evolution.</title>
        <authorList>
            <person name="Badouin H."/>
            <person name="Gouzy J."/>
            <person name="Grassa C.J."/>
            <person name="Murat F."/>
            <person name="Staton S.E."/>
            <person name="Cottret L."/>
            <person name="Lelandais-Briere C."/>
            <person name="Owens G.L."/>
            <person name="Carrere S."/>
            <person name="Mayjonade B."/>
            <person name="Legrand L."/>
            <person name="Gill N."/>
            <person name="Kane N.C."/>
            <person name="Bowers J.E."/>
            <person name="Hubner S."/>
            <person name="Bellec A."/>
            <person name="Berard A."/>
            <person name="Berges H."/>
            <person name="Blanchet N."/>
            <person name="Boniface M.C."/>
            <person name="Brunel D."/>
            <person name="Catrice O."/>
            <person name="Chaidir N."/>
            <person name="Claudel C."/>
            <person name="Donnadieu C."/>
            <person name="Faraut T."/>
            <person name="Fievet G."/>
            <person name="Helmstetter N."/>
            <person name="King M."/>
            <person name="Knapp S.J."/>
            <person name="Lai Z."/>
            <person name="Le Paslier M.C."/>
            <person name="Lippi Y."/>
            <person name="Lorenzon L."/>
            <person name="Mandel J.R."/>
            <person name="Marage G."/>
            <person name="Marchand G."/>
            <person name="Marquand E."/>
            <person name="Bret-Mestries E."/>
            <person name="Morien E."/>
            <person name="Nambeesan S."/>
            <person name="Nguyen T."/>
            <person name="Pegot-Espagnet P."/>
            <person name="Pouilly N."/>
            <person name="Raftis F."/>
            <person name="Sallet E."/>
            <person name="Schiex T."/>
            <person name="Thomas J."/>
            <person name="Vandecasteele C."/>
            <person name="Vares D."/>
            <person name="Vear F."/>
            <person name="Vautrin S."/>
            <person name="Crespi M."/>
            <person name="Mangin B."/>
            <person name="Burke J.M."/>
            <person name="Salse J."/>
            <person name="Munos S."/>
            <person name="Vincourt P."/>
            <person name="Rieseberg L.H."/>
            <person name="Langlade N.B."/>
        </authorList>
    </citation>
    <scope>NUCLEOTIDE SEQUENCE [LARGE SCALE GENOMIC DNA]</scope>
    <source>
        <strain evidence="4">cv. SF193</strain>
        <tissue evidence="2">Leaves</tissue>
    </source>
</reference>
<dbReference type="PANTHER" id="PTHR34660:SF3">
    <property type="entry name" value="RRM DOMAIN-CONTAINING PROTEIN"/>
    <property type="match status" value="1"/>
</dbReference>
<proteinExistence type="predicted"/>
<feature type="region of interest" description="Disordered" evidence="1">
    <location>
        <begin position="350"/>
        <end position="541"/>
    </location>
</feature>
<feature type="compositionally biased region" description="Basic and acidic residues" evidence="1">
    <location>
        <begin position="259"/>
        <end position="316"/>
    </location>
</feature>
<accession>A0A251VQL8</accession>
<dbReference type="AlphaFoldDB" id="A0A251VQL8"/>